<dbReference type="EMBL" id="JBEDUW010000006">
    <property type="protein sequence ID" value="KAK9923634.1"/>
    <property type="molecule type" value="Genomic_DNA"/>
</dbReference>
<dbReference type="PANTHER" id="PTHR11778">
    <property type="entry name" value="SERYL-TRNA SYNTHETASE"/>
    <property type="match status" value="1"/>
</dbReference>
<dbReference type="InterPro" id="IPR045864">
    <property type="entry name" value="aa-tRNA-synth_II/BPL/LPL"/>
</dbReference>
<sequence length="95" mass="11105">MHEEMIRNSESYKMLNLPYRVVATVCCALNDSAAKKYDREGWFPASETYRELVSCSNSTDRLPVKTIRNSIWERESFLPFKNKLAPERKGKQSKQ</sequence>
<evidence type="ECO:0000313" key="1">
    <source>
        <dbReference type="EMBL" id="KAK9923634.1"/>
    </source>
</evidence>
<protein>
    <submittedName>
        <fullName evidence="1">Uncharacterized protein</fullName>
    </submittedName>
</protein>
<dbReference type="AlphaFoldDB" id="A0AAW1WFR6"/>
<reference evidence="1 2" key="1">
    <citation type="journal article" date="2023" name="G3 (Bethesda)">
        <title>A chromosome-length genome assembly and annotation of blackberry (Rubus argutus, cv. 'Hillquist').</title>
        <authorList>
            <person name="Bruna T."/>
            <person name="Aryal R."/>
            <person name="Dudchenko O."/>
            <person name="Sargent D.J."/>
            <person name="Mead D."/>
            <person name="Buti M."/>
            <person name="Cavallini A."/>
            <person name="Hytonen T."/>
            <person name="Andres J."/>
            <person name="Pham M."/>
            <person name="Weisz D."/>
            <person name="Mascagni F."/>
            <person name="Usai G."/>
            <person name="Natali L."/>
            <person name="Bassil N."/>
            <person name="Fernandez G.E."/>
            <person name="Lomsadze A."/>
            <person name="Armour M."/>
            <person name="Olukolu B."/>
            <person name="Poorten T."/>
            <person name="Britton C."/>
            <person name="Davik J."/>
            <person name="Ashrafi H."/>
            <person name="Aiden E.L."/>
            <person name="Borodovsky M."/>
            <person name="Worthington M."/>
        </authorList>
    </citation>
    <scope>NUCLEOTIDE SEQUENCE [LARGE SCALE GENOMIC DNA]</scope>
    <source>
        <strain evidence="1">PI 553951</strain>
    </source>
</reference>
<dbReference type="PRINTS" id="PR00981">
    <property type="entry name" value="TRNASYNTHSER"/>
</dbReference>
<proteinExistence type="predicted"/>
<dbReference type="Gene3D" id="3.30.930.10">
    <property type="entry name" value="Bira Bifunctional Protein, Domain 2"/>
    <property type="match status" value="1"/>
</dbReference>
<name>A0AAW1WFR6_RUBAR</name>
<dbReference type="SUPFAM" id="SSF55681">
    <property type="entry name" value="Class II aaRS and biotin synthetases"/>
    <property type="match status" value="1"/>
</dbReference>
<dbReference type="InterPro" id="IPR002317">
    <property type="entry name" value="Ser-tRNA-ligase_type_1"/>
</dbReference>
<comment type="caution">
    <text evidence="1">The sequence shown here is derived from an EMBL/GenBank/DDBJ whole genome shotgun (WGS) entry which is preliminary data.</text>
</comment>
<dbReference type="GO" id="GO:0005524">
    <property type="term" value="F:ATP binding"/>
    <property type="evidence" value="ECO:0007669"/>
    <property type="project" value="InterPro"/>
</dbReference>
<organism evidence="1 2">
    <name type="scientific">Rubus argutus</name>
    <name type="common">Southern blackberry</name>
    <dbReference type="NCBI Taxonomy" id="59490"/>
    <lineage>
        <taxon>Eukaryota</taxon>
        <taxon>Viridiplantae</taxon>
        <taxon>Streptophyta</taxon>
        <taxon>Embryophyta</taxon>
        <taxon>Tracheophyta</taxon>
        <taxon>Spermatophyta</taxon>
        <taxon>Magnoliopsida</taxon>
        <taxon>eudicotyledons</taxon>
        <taxon>Gunneridae</taxon>
        <taxon>Pentapetalae</taxon>
        <taxon>rosids</taxon>
        <taxon>fabids</taxon>
        <taxon>Rosales</taxon>
        <taxon>Rosaceae</taxon>
        <taxon>Rosoideae</taxon>
        <taxon>Rosoideae incertae sedis</taxon>
        <taxon>Rubus</taxon>
    </lineage>
</organism>
<gene>
    <name evidence="1" type="ORF">M0R45_032041</name>
</gene>
<dbReference type="GO" id="GO:0004828">
    <property type="term" value="F:serine-tRNA ligase activity"/>
    <property type="evidence" value="ECO:0007669"/>
    <property type="project" value="InterPro"/>
</dbReference>
<accession>A0AAW1WFR6</accession>
<evidence type="ECO:0000313" key="2">
    <source>
        <dbReference type="Proteomes" id="UP001457282"/>
    </source>
</evidence>
<dbReference type="GO" id="GO:0006434">
    <property type="term" value="P:seryl-tRNA aminoacylation"/>
    <property type="evidence" value="ECO:0007669"/>
    <property type="project" value="InterPro"/>
</dbReference>
<dbReference type="Proteomes" id="UP001457282">
    <property type="component" value="Unassembled WGS sequence"/>
</dbReference>
<keyword evidence="2" id="KW-1185">Reference proteome</keyword>